<dbReference type="EC" id="3.2.2.31" evidence="4"/>
<reference evidence="15" key="1">
    <citation type="submission" date="2021-01" db="EMBL/GenBank/DDBJ databases">
        <title>Lacisediminihabitans sp. nov. strain G11-30, isolated from Antarctic Soil.</title>
        <authorList>
            <person name="Li J."/>
        </authorList>
    </citation>
    <scope>NUCLEOTIDE SEQUENCE</scope>
    <source>
        <strain evidence="15">G11-30</strain>
    </source>
</reference>
<dbReference type="EMBL" id="JAEPES010000002">
    <property type="protein sequence ID" value="MBK4347540.1"/>
    <property type="molecule type" value="Genomic_DNA"/>
</dbReference>
<organism evidence="15 16">
    <name type="scientific">Lacisediminihabitans changchengi</name>
    <dbReference type="NCBI Taxonomy" id="2787634"/>
    <lineage>
        <taxon>Bacteria</taxon>
        <taxon>Bacillati</taxon>
        <taxon>Actinomycetota</taxon>
        <taxon>Actinomycetes</taxon>
        <taxon>Micrococcales</taxon>
        <taxon>Microbacteriaceae</taxon>
        <taxon>Lacisediminihabitans</taxon>
    </lineage>
</organism>
<dbReference type="InterPro" id="IPR003651">
    <property type="entry name" value="Endonuclease3_FeS-loop_motif"/>
</dbReference>
<keyword evidence="7" id="KW-0479">Metal-binding</keyword>
<dbReference type="SUPFAM" id="SSF48150">
    <property type="entry name" value="DNA-glycosylase"/>
    <property type="match status" value="1"/>
</dbReference>
<dbReference type="GO" id="GO:0006284">
    <property type="term" value="P:base-excision repair"/>
    <property type="evidence" value="ECO:0007669"/>
    <property type="project" value="InterPro"/>
</dbReference>
<dbReference type="Pfam" id="PF10576">
    <property type="entry name" value="EndIII_4Fe-2S"/>
    <property type="match status" value="1"/>
</dbReference>
<dbReference type="GO" id="GO:0046872">
    <property type="term" value="F:metal ion binding"/>
    <property type="evidence" value="ECO:0007669"/>
    <property type="project" value="UniProtKB-KW"/>
</dbReference>
<keyword evidence="8" id="KW-0227">DNA damage</keyword>
<evidence type="ECO:0000256" key="5">
    <source>
        <dbReference type="ARBA" id="ARBA00022023"/>
    </source>
</evidence>
<evidence type="ECO:0000313" key="16">
    <source>
        <dbReference type="Proteomes" id="UP000636458"/>
    </source>
</evidence>
<keyword evidence="12" id="KW-0234">DNA repair</keyword>
<dbReference type="FunFam" id="1.10.340.30:FF:000003">
    <property type="entry name" value="A/G-specific adenine glycosylase"/>
    <property type="match status" value="1"/>
</dbReference>
<dbReference type="InterPro" id="IPR044298">
    <property type="entry name" value="MIG/MutY"/>
</dbReference>
<dbReference type="GO" id="GO:0006298">
    <property type="term" value="P:mismatch repair"/>
    <property type="evidence" value="ECO:0007669"/>
    <property type="project" value="TreeGrafter"/>
</dbReference>
<dbReference type="GO" id="GO:0000701">
    <property type="term" value="F:purine-specific mismatch base pair DNA N-glycosylase activity"/>
    <property type="evidence" value="ECO:0007669"/>
    <property type="project" value="UniProtKB-EC"/>
</dbReference>
<dbReference type="GO" id="GO:0034039">
    <property type="term" value="F:8-oxo-7,8-dihydroguanine DNA N-glycosylase activity"/>
    <property type="evidence" value="ECO:0007669"/>
    <property type="project" value="TreeGrafter"/>
</dbReference>
<dbReference type="InterPro" id="IPR000445">
    <property type="entry name" value="HhH_motif"/>
</dbReference>
<dbReference type="InterPro" id="IPR011257">
    <property type="entry name" value="DNA_glycosylase"/>
</dbReference>
<dbReference type="GO" id="GO:0051539">
    <property type="term" value="F:4 iron, 4 sulfur cluster binding"/>
    <property type="evidence" value="ECO:0007669"/>
    <property type="project" value="UniProtKB-KW"/>
</dbReference>
<dbReference type="GO" id="GO:0032357">
    <property type="term" value="F:oxidized purine DNA binding"/>
    <property type="evidence" value="ECO:0007669"/>
    <property type="project" value="TreeGrafter"/>
</dbReference>
<dbReference type="PANTHER" id="PTHR42944:SF1">
    <property type="entry name" value="ADENINE DNA GLYCOSYLASE"/>
    <property type="match status" value="1"/>
</dbReference>
<dbReference type="InterPro" id="IPR003265">
    <property type="entry name" value="HhH-GPD_domain"/>
</dbReference>
<dbReference type="Pfam" id="PF00730">
    <property type="entry name" value="HhH-GPD"/>
    <property type="match status" value="1"/>
</dbReference>
<keyword evidence="6" id="KW-0004">4Fe-4S</keyword>
<name>A0A934SRA2_9MICO</name>
<evidence type="ECO:0000256" key="12">
    <source>
        <dbReference type="ARBA" id="ARBA00023204"/>
    </source>
</evidence>
<evidence type="ECO:0000256" key="13">
    <source>
        <dbReference type="ARBA" id="ARBA00023295"/>
    </source>
</evidence>
<dbReference type="CDD" id="cd00056">
    <property type="entry name" value="ENDO3c"/>
    <property type="match status" value="1"/>
</dbReference>
<evidence type="ECO:0000259" key="14">
    <source>
        <dbReference type="SMART" id="SM00478"/>
    </source>
</evidence>
<sequence length="375" mass="40564">MEVREGGPEDLTTAVGEGGGQVIRQPCRARGDIAVKGDDHPAGRIVVQDLLGECVEDVFLCGLPACHGLSVTPHADRRVVRVPAPDESLALTVNEWFRATGRDLPWRRPGFGAWGVLVSEVMLQQTPVARVIPRLAEWLERWPTPADLAAVPAGEAVRAWNRLGYPRRALNLHAAAVAIAEVHGNVVPTDLRDLLALPGIGDYTARAVAVFAHGQRHPVVDINVRRVLARAVDGQAEPGPPSTTRDLAAMDDLLPLDDAEARVTNAAVMELGAIVCTARAPRCDDCPIRDRCRWRAEGYPDYEGPRAAKQKKFEGSDRQVRGLILAELRASDVPVSQREIDAVWPDDVQRARALLGLLADGLAVGTPDDGYELPS</sequence>
<keyword evidence="10" id="KW-0408">Iron</keyword>
<feature type="domain" description="HhH-GPD" evidence="14">
    <location>
        <begin position="122"/>
        <end position="274"/>
    </location>
</feature>
<evidence type="ECO:0000256" key="7">
    <source>
        <dbReference type="ARBA" id="ARBA00022723"/>
    </source>
</evidence>
<evidence type="ECO:0000256" key="9">
    <source>
        <dbReference type="ARBA" id="ARBA00022801"/>
    </source>
</evidence>
<dbReference type="PROSITE" id="PS01155">
    <property type="entry name" value="ENDONUCLEASE_III_2"/>
    <property type="match status" value="1"/>
</dbReference>
<dbReference type="Gene3D" id="1.10.340.30">
    <property type="entry name" value="Hypothetical protein, domain 2"/>
    <property type="match status" value="1"/>
</dbReference>
<dbReference type="GO" id="GO:0035485">
    <property type="term" value="F:adenine/guanine mispair binding"/>
    <property type="evidence" value="ECO:0007669"/>
    <property type="project" value="TreeGrafter"/>
</dbReference>
<dbReference type="SMART" id="SM00525">
    <property type="entry name" value="FES"/>
    <property type="match status" value="1"/>
</dbReference>
<comment type="cofactor">
    <cofactor evidence="2">
        <name>[4Fe-4S] cluster</name>
        <dbReference type="ChEBI" id="CHEBI:49883"/>
    </cofactor>
</comment>
<evidence type="ECO:0000256" key="10">
    <source>
        <dbReference type="ARBA" id="ARBA00023004"/>
    </source>
</evidence>
<evidence type="ECO:0000256" key="2">
    <source>
        <dbReference type="ARBA" id="ARBA00001966"/>
    </source>
</evidence>
<keyword evidence="11" id="KW-0411">Iron-sulfur</keyword>
<accession>A0A934SRA2</accession>
<dbReference type="Gene3D" id="1.10.1670.10">
    <property type="entry name" value="Helix-hairpin-Helix base-excision DNA repair enzymes (C-terminal)"/>
    <property type="match status" value="1"/>
</dbReference>
<proteinExistence type="inferred from homology"/>
<dbReference type="InterPro" id="IPR023170">
    <property type="entry name" value="HhH_base_excis_C"/>
</dbReference>
<keyword evidence="16" id="KW-1185">Reference proteome</keyword>
<dbReference type="Proteomes" id="UP000636458">
    <property type="component" value="Unassembled WGS sequence"/>
</dbReference>
<evidence type="ECO:0000256" key="11">
    <source>
        <dbReference type="ARBA" id="ARBA00023014"/>
    </source>
</evidence>
<protein>
    <recommendedName>
        <fullName evidence="5">Adenine DNA glycosylase</fullName>
        <ecNumber evidence="4">3.2.2.31</ecNumber>
    </recommendedName>
</protein>
<dbReference type="InterPro" id="IPR004036">
    <property type="entry name" value="Endonuclease-III-like_CS2"/>
</dbReference>
<evidence type="ECO:0000256" key="3">
    <source>
        <dbReference type="ARBA" id="ARBA00008343"/>
    </source>
</evidence>
<evidence type="ECO:0000256" key="6">
    <source>
        <dbReference type="ARBA" id="ARBA00022485"/>
    </source>
</evidence>
<comment type="catalytic activity">
    <reaction evidence="1">
        <text>Hydrolyzes free adenine bases from 7,8-dihydro-8-oxoguanine:adenine mismatched double-stranded DNA, leaving an apurinic site.</text>
        <dbReference type="EC" id="3.2.2.31"/>
    </reaction>
</comment>
<dbReference type="AlphaFoldDB" id="A0A934SRA2"/>
<keyword evidence="9" id="KW-0378">Hydrolase</keyword>
<dbReference type="Pfam" id="PF00633">
    <property type="entry name" value="HHH"/>
    <property type="match status" value="1"/>
</dbReference>
<dbReference type="SMART" id="SM00478">
    <property type="entry name" value="ENDO3c"/>
    <property type="match status" value="1"/>
</dbReference>
<comment type="caution">
    <text evidence="15">The sequence shown here is derived from an EMBL/GenBank/DDBJ whole genome shotgun (WGS) entry which is preliminary data.</text>
</comment>
<evidence type="ECO:0000313" key="15">
    <source>
        <dbReference type="EMBL" id="MBK4347540.1"/>
    </source>
</evidence>
<keyword evidence="13" id="KW-0326">Glycosidase</keyword>
<comment type="similarity">
    <text evidence="3">Belongs to the Nth/MutY family.</text>
</comment>
<evidence type="ECO:0000256" key="1">
    <source>
        <dbReference type="ARBA" id="ARBA00000843"/>
    </source>
</evidence>
<gene>
    <name evidence="15" type="ORF">IV501_07835</name>
</gene>
<evidence type="ECO:0000256" key="8">
    <source>
        <dbReference type="ARBA" id="ARBA00022763"/>
    </source>
</evidence>
<evidence type="ECO:0000256" key="4">
    <source>
        <dbReference type="ARBA" id="ARBA00012045"/>
    </source>
</evidence>
<dbReference type="PANTHER" id="PTHR42944">
    <property type="entry name" value="ADENINE DNA GLYCOSYLASE"/>
    <property type="match status" value="1"/>
</dbReference>